<dbReference type="Gene3D" id="2.130.10.30">
    <property type="entry name" value="Regulator of chromosome condensation 1/beta-lactamase-inhibitor protein II"/>
    <property type="match status" value="2"/>
</dbReference>
<dbReference type="InterPro" id="IPR009091">
    <property type="entry name" value="RCC1/BLIP-II"/>
</dbReference>
<dbReference type="Pfam" id="PF00395">
    <property type="entry name" value="SLH"/>
    <property type="match status" value="2"/>
</dbReference>
<accession>A0A644WHH6</accession>
<evidence type="ECO:0000313" key="4">
    <source>
        <dbReference type="EMBL" id="MPM02958.1"/>
    </source>
</evidence>
<dbReference type="PROSITE" id="PS51272">
    <property type="entry name" value="SLH"/>
    <property type="match status" value="2"/>
</dbReference>
<dbReference type="InterPro" id="IPR000408">
    <property type="entry name" value="Reg_chr_condens"/>
</dbReference>
<gene>
    <name evidence="4" type="ORF">SDC9_49217</name>
</gene>
<protein>
    <recommendedName>
        <fullName evidence="3">SLH domain-containing protein</fullName>
    </recommendedName>
</protein>
<evidence type="ECO:0000256" key="2">
    <source>
        <dbReference type="ARBA" id="ARBA00022737"/>
    </source>
</evidence>
<feature type="domain" description="SLH" evidence="3">
    <location>
        <begin position="419"/>
        <end position="482"/>
    </location>
</feature>
<dbReference type="Pfam" id="PF25390">
    <property type="entry name" value="WD40_RLD"/>
    <property type="match status" value="1"/>
</dbReference>
<dbReference type="PROSITE" id="PS50012">
    <property type="entry name" value="RCC1_3"/>
    <property type="match status" value="4"/>
</dbReference>
<dbReference type="InterPro" id="IPR008964">
    <property type="entry name" value="Invasin/intimin_cell_adhesion"/>
</dbReference>
<reference evidence="4" key="1">
    <citation type="submission" date="2019-08" db="EMBL/GenBank/DDBJ databases">
        <authorList>
            <person name="Kucharzyk K."/>
            <person name="Murdoch R.W."/>
            <person name="Higgins S."/>
            <person name="Loffler F."/>
        </authorList>
    </citation>
    <scope>NUCLEOTIDE SEQUENCE</scope>
</reference>
<evidence type="ECO:0000259" key="3">
    <source>
        <dbReference type="PROSITE" id="PS51272"/>
    </source>
</evidence>
<keyword evidence="2" id="KW-0677">Repeat</keyword>
<dbReference type="InterPro" id="IPR001119">
    <property type="entry name" value="SLH_dom"/>
</dbReference>
<dbReference type="Pfam" id="PF00415">
    <property type="entry name" value="RCC1"/>
    <property type="match status" value="1"/>
</dbReference>
<keyword evidence="1" id="KW-0344">Guanine-nucleotide releasing factor</keyword>
<comment type="caution">
    <text evidence="4">The sequence shown here is derived from an EMBL/GenBank/DDBJ whole genome shotgun (WGS) entry which is preliminary data.</text>
</comment>
<dbReference type="InterPro" id="IPR003343">
    <property type="entry name" value="Big_2"/>
</dbReference>
<name>A0A644WHH6_9ZZZZ</name>
<proteinExistence type="predicted"/>
<dbReference type="Pfam" id="PF02368">
    <property type="entry name" value="Big_2"/>
    <property type="match status" value="1"/>
</dbReference>
<dbReference type="InterPro" id="IPR051553">
    <property type="entry name" value="Ran_GTPase-activating"/>
</dbReference>
<dbReference type="PROSITE" id="PS00626">
    <property type="entry name" value="RCC1_2"/>
    <property type="match status" value="1"/>
</dbReference>
<dbReference type="EMBL" id="VSSQ01000911">
    <property type="protein sequence ID" value="MPM02958.1"/>
    <property type="molecule type" value="Genomic_DNA"/>
</dbReference>
<feature type="domain" description="SLH" evidence="3">
    <location>
        <begin position="538"/>
        <end position="602"/>
    </location>
</feature>
<dbReference type="InterPro" id="IPR058923">
    <property type="entry name" value="RCC1-like_dom"/>
</dbReference>
<dbReference type="SUPFAM" id="SSF49373">
    <property type="entry name" value="Invasin/intimin cell-adhesion fragments"/>
    <property type="match status" value="1"/>
</dbReference>
<dbReference type="PANTHER" id="PTHR45982:SF1">
    <property type="entry name" value="REGULATOR OF CHROMOSOME CONDENSATION"/>
    <property type="match status" value="1"/>
</dbReference>
<dbReference type="AlphaFoldDB" id="A0A644WHH6"/>
<dbReference type="PANTHER" id="PTHR45982">
    <property type="entry name" value="REGULATOR OF CHROMOSOME CONDENSATION"/>
    <property type="match status" value="1"/>
</dbReference>
<evidence type="ECO:0000256" key="1">
    <source>
        <dbReference type="ARBA" id="ARBA00022658"/>
    </source>
</evidence>
<organism evidence="4">
    <name type="scientific">bioreactor metagenome</name>
    <dbReference type="NCBI Taxonomy" id="1076179"/>
    <lineage>
        <taxon>unclassified sequences</taxon>
        <taxon>metagenomes</taxon>
        <taxon>ecological metagenomes</taxon>
    </lineage>
</organism>
<dbReference type="PRINTS" id="PR00633">
    <property type="entry name" value="RCCNDNSATION"/>
</dbReference>
<dbReference type="Gene3D" id="2.60.40.1080">
    <property type="match status" value="2"/>
</dbReference>
<sequence length="791" mass="82303">MLKNRILSLVLIFSICIAWLPTQAFANTASGSITEKYKSVALGDRFAAAITKSGNLYTWGSNDYGQLGLGDHAYRAGPTKVEGLSNVVCVSLGETMGAAVTSKGDLYTWGHGGPELGLGNTGHFYHDTPEKVNLTGVKSAVVGPGGYCAAVTCDGNLYVWGNNDKRRLGLGSTADKYTPTKITGIPSISSVDLASDFAVAVTSSGGSIVWGDNTNGQLGIYYTHNIDTVTLPQSPLFDLAGRDILVSSDTSTVCTGEDFTLFLSAAGHVSADGLNDHGQLGRRNSTVTKGGIKYPLDNVDNTGCLSYITDIVSLSCGNAHGAAVTLDGKLYTWGRNDHGQLGLGTETTEDQFIPQEVKGLPAISSVSCGYDHTAVVTKGGEIYVCGADFNEIAGIHSADRFGFVPVNSVFRFPSNEAYQEGQFSDVNASDWYSGSVSAACNFGLMKGIGGGAFGASGSVAIAEAVALASRIHMIYETGTDGFTQSIPWYQAYADYALENVIIPSPYPDYTKTATRAEFAAILANALPDCALGIVNTVDDGMIPDIPEGASYYSAVYKLYRAGILTGNDADGTFTPENGISRSAAAAIAARMADPGLRKPVTLRKEIPGETLSLNFSSVTLCKGIKIDLTASFLPADTTKQSVFWQTSDPSVVSVSGGTVTAADEGTATVTATGADGVSASCDVTVAAAPESPSLVLCPSACTVEAGAVFTITPVFTPPDTNNMVINWKSANYNTPNYVDRNRYFVIELKKGSVTAIAPGTAAVTATAAASGNLTATCIVTVIESCSAAKEG</sequence>
<dbReference type="SUPFAM" id="SSF50985">
    <property type="entry name" value="RCC1/BLIP-II"/>
    <property type="match status" value="2"/>
</dbReference>